<gene>
    <name evidence="1 3" type="ORF">P152DRAFT_187638</name>
</gene>
<dbReference type="Proteomes" id="UP000504638">
    <property type="component" value="Unplaced"/>
</dbReference>
<reference evidence="1 3" key="1">
    <citation type="submission" date="2020-01" db="EMBL/GenBank/DDBJ databases">
        <authorList>
            <consortium name="DOE Joint Genome Institute"/>
            <person name="Haridas S."/>
            <person name="Albert R."/>
            <person name="Binder M."/>
            <person name="Bloem J."/>
            <person name="Labutti K."/>
            <person name="Salamov A."/>
            <person name="Andreopoulos B."/>
            <person name="Baker S.E."/>
            <person name="Barry K."/>
            <person name="Bills G."/>
            <person name="Bluhm B.H."/>
            <person name="Cannon C."/>
            <person name="Castanera R."/>
            <person name="Culley D.E."/>
            <person name="Daum C."/>
            <person name="Ezra D."/>
            <person name="Gonzalez J.B."/>
            <person name="Henrissat B."/>
            <person name="Kuo A."/>
            <person name="Liang C."/>
            <person name="Lipzen A."/>
            <person name="Lutzoni F."/>
            <person name="Magnuson J."/>
            <person name="Mondo S."/>
            <person name="Nolan M."/>
            <person name="Ohm R."/>
            <person name="Pangilinan J."/>
            <person name="Park H.-J."/>
            <person name="Ramirez L."/>
            <person name="Alfaro M."/>
            <person name="Sun H."/>
            <person name="Tritt A."/>
            <person name="Yoshinaga Y."/>
            <person name="Zwiers L.-H."/>
            <person name="Turgeon B.G."/>
            <person name="Goodwin S.B."/>
            <person name="Spatafora J.W."/>
            <person name="Crous P.W."/>
            <person name="Grigoriev I.V."/>
        </authorList>
    </citation>
    <scope>NUCLEOTIDE SEQUENCE</scope>
    <source>
        <strain evidence="1 3">CBS 781.70</strain>
    </source>
</reference>
<accession>A0A6G1GBQ2</accession>
<keyword evidence="2" id="KW-1185">Reference proteome</keyword>
<dbReference type="RefSeq" id="XP_033537146.1">
    <property type="nucleotide sequence ID" value="XM_033674234.1"/>
</dbReference>
<proteinExistence type="predicted"/>
<protein>
    <submittedName>
        <fullName evidence="1 3">Uncharacterized protein</fullName>
    </submittedName>
</protein>
<reference evidence="3" key="3">
    <citation type="submission" date="2025-04" db="UniProtKB">
        <authorList>
            <consortium name="RefSeq"/>
        </authorList>
    </citation>
    <scope>IDENTIFICATION</scope>
    <source>
        <strain evidence="3">CBS 781.70</strain>
    </source>
</reference>
<name>A0A6G1GBQ2_9PEZI</name>
<evidence type="ECO:0000313" key="1">
    <source>
        <dbReference type="EMBL" id="KAF1815515.1"/>
    </source>
</evidence>
<dbReference type="GeneID" id="54414804"/>
<dbReference type="EMBL" id="ML975151">
    <property type="protein sequence ID" value="KAF1815515.1"/>
    <property type="molecule type" value="Genomic_DNA"/>
</dbReference>
<evidence type="ECO:0000313" key="2">
    <source>
        <dbReference type="Proteomes" id="UP000504638"/>
    </source>
</evidence>
<organism evidence="1">
    <name type="scientific">Eremomyces bilateralis CBS 781.70</name>
    <dbReference type="NCBI Taxonomy" id="1392243"/>
    <lineage>
        <taxon>Eukaryota</taxon>
        <taxon>Fungi</taxon>
        <taxon>Dikarya</taxon>
        <taxon>Ascomycota</taxon>
        <taxon>Pezizomycotina</taxon>
        <taxon>Dothideomycetes</taxon>
        <taxon>Dothideomycetes incertae sedis</taxon>
        <taxon>Eremomycetales</taxon>
        <taxon>Eremomycetaceae</taxon>
        <taxon>Eremomyces</taxon>
    </lineage>
</organism>
<dbReference type="AlphaFoldDB" id="A0A6G1GBQ2"/>
<sequence length="221" mass="25887">MQDVYMPNTSELPTLSFVFYATEESGRCNVVDHQVQNQPYLSLRRTIFLRGYRYIRAITPPIIDKPPSWLVMWSQSRKSNARARKRYQISDYPFVSISTEKIPESLHITLHYHPNPSIPSPPNHHVRLPIHRRRLQAPPTPNCRRPRHPPLLHPTPHKLLRPAHHHFLRQYFHFRLLRGRLPRRHALRAMSADDAVAGREHRVDGGVFVVRGEVGGVRWVD</sequence>
<evidence type="ECO:0000313" key="3">
    <source>
        <dbReference type="RefSeq" id="XP_033537146.1"/>
    </source>
</evidence>
<reference evidence="3" key="2">
    <citation type="submission" date="2020-04" db="EMBL/GenBank/DDBJ databases">
        <authorList>
            <consortium name="NCBI Genome Project"/>
        </authorList>
    </citation>
    <scope>NUCLEOTIDE SEQUENCE</scope>
    <source>
        <strain evidence="3">CBS 781.70</strain>
    </source>
</reference>